<evidence type="ECO:0000313" key="1">
    <source>
        <dbReference type="EMBL" id="MCW2306132.1"/>
    </source>
</evidence>
<gene>
    <name evidence="1" type="ORF">M2319_000448</name>
</gene>
<name>A0ABT3H6W0_9HYPH</name>
<proteinExistence type="predicted"/>
<dbReference type="EMBL" id="JAOQNS010000001">
    <property type="protein sequence ID" value="MCW2306132.1"/>
    <property type="molecule type" value="Genomic_DNA"/>
</dbReference>
<comment type="caution">
    <text evidence="1">The sequence shown here is derived from an EMBL/GenBank/DDBJ whole genome shotgun (WGS) entry which is preliminary data.</text>
</comment>
<organism evidence="1 2">
    <name type="scientific">Rhodobium gokarnense</name>
    <dbReference type="NCBI Taxonomy" id="364296"/>
    <lineage>
        <taxon>Bacteria</taxon>
        <taxon>Pseudomonadati</taxon>
        <taxon>Pseudomonadota</taxon>
        <taxon>Alphaproteobacteria</taxon>
        <taxon>Hyphomicrobiales</taxon>
        <taxon>Rhodobiaceae</taxon>
        <taxon>Rhodobium</taxon>
    </lineage>
</organism>
<protein>
    <recommendedName>
        <fullName evidence="3">Transposase</fullName>
    </recommendedName>
</protein>
<keyword evidence="2" id="KW-1185">Reference proteome</keyword>
<evidence type="ECO:0008006" key="3">
    <source>
        <dbReference type="Google" id="ProtNLM"/>
    </source>
</evidence>
<dbReference type="Proteomes" id="UP001209755">
    <property type="component" value="Unassembled WGS sequence"/>
</dbReference>
<sequence>MEVMFAAIAERFGTGRPNGINDRTSRVQTCGLHKRAPPGIAASGKAHGKSTWICFAKLNYNQ</sequence>
<evidence type="ECO:0000313" key="2">
    <source>
        <dbReference type="Proteomes" id="UP001209755"/>
    </source>
</evidence>
<reference evidence="2" key="1">
    <citation type="submission" date="2023-07" db="EMBL/GenBank/DDBJ databases">
        <title>Genome sequencing of Purple Non-Sulfur Bacteria from various extreme environments.</title>
        <authorList>
            <person name="Mayer M."/>
        </authorList>
    </citation>
    <scope>NUCLEOTIDE SEQUENCE [LARGE SCALE GENOMIC DNA]</scope>
    <source>
        <strain evidence="2">DSM 17935</strain>
    </source>
</reference>
<accession>A0ABT3H6W0</accession>